<dbReference type="Pfam" id="PF23283">
    <property type="entry name" value="D8C_UMOD"/>
    <property type="match status" value="1"/>
</dbReference>
<gene>
    <name evidence="7" type="ORF">GF068_18280</name>
</gene>
<reference evidence="7 8" key="1">
    <citation type="submission" date="2019-10" db="EMBL/GenBank/DDBJ databases">
        <title>A soil myxobacterium in the family Polyangiaceae.</title>
        <authorList>
            <person name="Li Y."/>
            <person name="Wang J."/>
        </authorList>
    </citation>
    <scope>NUCLEOTIDE SEQUENCE [LARGE SCALE GENOMIC DNA]</scope>
    <source>
        <strain evidence="7 8">DSM 14734</strain>
    </source>
</reference>
<sequence length="363" mass="37140">MIALRHAGICLALTLAAACSLVNAPDPVKGEVDGEGGSGGSGGGGPPSPCGNGVFQTGEECDDGNDVETDGCLSNCKKATCGDGYVWEGVEGCDDGNMVNDDGCTNTCKLGTCGDGTIQEGEDCDDGNEDDTDDCTSACKVASCGDGFVHAGIEACDDGNAENTDACLQGCVLATCGDGFVQVGVEECDDMNQANDDACVGSCKNAVCGDGFVRAGVEQCDDGNLVGGDGCGPGCTPDISLPQCMDYIILDTADRNIAHVDPNVRECDQSVTNGSWYRFMGAAGTRMATSPPPVNVCATHAPGWVQGSYPANEGEVVNATACFNWGGNPCNWSSAIQIANCGKYYVFQLPAPDVCQLRYCGTN</sequence>
<dbReference type="RefSeq" id="WP_153820695.1">
    <property type="nucleotide sequence ID" value="NZ_WJIE01000005.1"/>
</dbReference>
<feature type="chain" id="PRO_5026929629" evidence="5">
    <location>
        <begin position="25"/>
        <end position="363"/>
    </location>
</feature>
<dbReference type="PANTHER" id="PTHR36191:SF4">
    <property type="entry name" value="VWFD DOMAIN-CONTAINING PROTEIN"/>
    <property type="match status" value="1"/>
</dbReference>
<proteinExistence type="predicted"/>
<dbReference type="InterPro" id="IPR057774">
    <property type="entry name" value="D8C_UMOD/GP2/OIT3-like"/>
</dbReference>
<keyword evidence="3" id="KW-1015">Disulfide bond</keyword>
<feature type="compositionally biased region" description="Gly residues" evidence="4">
    <location>
        <begin position="35"/>
        <end position="45"/>
    </location>
</feature>
<dbReference type="NCBIfam" id="TIGR02232">
    <property type="entry name" value="myxo_disulf_rpt"/>
    <property type="match status" value="6"/>
</dbReference>
<dbReference type="PANTHER" id="PTHR36191">
    <property type="entry name" value="ENDO/EXONUCLEASE/PHOSPHATASE DOMAIN-CONTAINING PROTEIN-RELATED"/>
    <property type="match status" value="1"/>
</dbReference>
<protein>
    <submittedName>
        <fullName evidence="7">DUF4215 domain-containing protein</fullName>
    </submittedName>
</protein>
<dbReference type="EMBL" id="WJIE01000005">
    <property type="protein sequence ID" value="MRG93847.1"/>
    <property type="molecule type" value="Genomic_DNA"/>
</dbReference>
<dbReference type="AlphaFoldDB" id="A0A6N7PQE8"/>
<dbReference type="Pfam" id="PF13948">
    <property type="entry name" value="DUF4215"/>
    <property type="match status" value="3"/>
</dbReference>
<feature type="signal peptide" evidence="5">
    <location>
        <begin position="1"/>
        <end position="24"/>
    </location>
</feature>
<evidence type="ECO:0000256" key="3">
    <source>
        <dbReference type="ARBA" id="ARBA00023157"/>
    </source>
</evidence>
<dbReference type="InterPro" id="IPR011936">
    <property type="entry name" value="Myxo_disulph_rpt"/>
</dbReference>
<evidence type="ECO:0000256" key="1">
    <source>
        <dbReference type="ARBA" id="ARBA00022729"/>
    </source>
</evidence>
<name>A0A6N7PQE8_9BACT</name>
<evidence type="ECO:0000256" key="2">
    <source>
        <dbReference type="ARBA" id="ARBA00022737"/>
    </source>
</evidence>
<dbReference type="Proteomes" id="UP000440224">
    <property type="component" value="Unassembled WGS sequence"/>
</dbReference>
<keyword evidence="2" id="KW-0677">Repeat</keyword>
<evidence type="ECO:0000256" key="5">
    <source>
        <dbReference type="SAM" id="SignalP"/>
    </source>
</evidence>
<dbReference type="OrthoDB" id="5511371at2"/>
<feature type="domain" description="UMOD/GP2/OIT3-like D8C" evidence="6">
    <location>
        <begin position="287"/>
        <end position="360"/>
    </location>
</feature>
<organism evidence="7 8">
    <name type="scientific">Polyangium spumosum</name>
    <dbReference type="NCBI Taxonomy" id="889282"/>
    <lineage>
        <taxon>Bacteria</taxon>
        <taxon>Pseudomonadati</taxon>
        <taxon>Myxococcota</taxon>
        <taxon>Polyangia</taxon>
        <taxon>Polyangiales</taxon>
        <taxon>Polyangiaceae</taxon>
        <taxon>Polyangium</taxon>
    </lineage>
</organism>
<feature type="region of interest" description="Disordered" evidence="4">
    <location>
        <begin position="30"/>
        <end position="49"/>
    </location>
</feature>
<keyword evidence="8" id="KW-1185">Reference proteome</keyword>
<evidence type="ECO:0000256" key="4">
    <source>
        <dbReference type="SAM" id="MobiDB-lite"/>
    </source>
</evidence>
<dbReference type="PROSITE" id="PS51257">
    <property type="entry name" value="PROKAR_LIPOPROTEIN"/>
    <property type="match status" value="1"/>
</dbReference>
<keyword evidence="1 5" id="KW-0732">Signal</keyword>
<accession>A0A6N7PQE8</accession>
<evidence type="ECO:0000313" key="7">
    <source>
        <dbReference type="EMBL" id="MRG93847.1"/>
    </source>
</evidence>
<evidence type="ECO:0000259" key="6">
    <source>
        <dbReference type="Pfam" id="PF23283"/>
    </source>
</evidence>
<comment type="caution">
    <text evidence="7">The sequence shown here is derived from an EMBL/GenBank/DDBJ whole genome shotgun (WGS) entry which is preliminary data.</text>
</comment>
<evidence type="ECO:0000313" key="8">
    <source>
        <dbReference type="Proteomes" id="UP000440224"/>
    </source>
</evidence>